<dbReference type="Proteomes" id="UP001444661">
    <property type="component" value="Unassembled WGS sequence"/>
</dbReference>
<evidence type="ECO:0000313" key="3">
    <source>
        <dbReference type="Proteomes" id="UP001444661"/>
    </source>
</evidence>
<accession>A0ABR1TFD4</accession>
<evidence type="ECO:0000313" key="2">
    <source>
        <dbReference type="EMBL" id="KAK8044615.1"/>
    </source>
</evidence>
<feature type="region of interest" description="Disordered" evidence="1">
    <location>
        <begin position="1"/>
        <end position="139"/>
    </location>
</feature>
<comment type="caution">
    <text evidence="2">The sequence shown here is derived from an EMBL/GenBank/DDBJ whole genome shotgun (WGS) entry which is preliminary data.</text>
</comment>
<gene>
    <name evidence="2" type="ORF">PG993_004639</name>
</gene>
<evidence type="ECO:0000256" key="1">
    <source>
        <dbReference type="SAM" id="MobiDB-lite"/>
    </source>
</evidence>
<dbReference type="EMBL" id="JAQQWK010000003">
    <property type="protein sequence ID" value="KAK8044615.1"/>
    <property type="molecule type" value="Genomic_DNA"/>
</dbReference>
<proteinExistence type="predicted"/>
<sequence length="209" mass="23213">MSPSSTRRSTRLHRPSTSTNNHADDPYTIARSSEDGDEDDDEFIPANISPHKVFASANGPSLRPPRPFKRHLEDDTLDHTTSSKRLKDNGIASSPLRDRSQPEPQTDTGLASPAPSRALTAPNNRASRSASGESPSDNDVDIALFNLVNSKMIKRNPVEAPRHQANNCCKKKLDKKSRSRKYLNLSTLARKSLSWETLGWKTLNKMNLN</sequence>
<feature type="compositionally biased region" description="Polar residues" evidence="1">
    <location>
        <begin position="121"/>
        <end position="137"/>
    </location>
</feature>
<protein>
    <submittedName>
        <fullName evidence="2">Uncharacterized protein</fullName>
    </submittedName>
</protein>
<name>A0ABR1TFD4_9PEZI</name>
<keyword evidence="3" id="KW-1185">Reference proteome</keyword>
<reference evidence="2 3" key="1">
    <citation type="submission" date="2023-01" db="EMBL/GenBank/DDBJ databases">
        <title>Analysis of 21 Apiospora genomes using comparative genomics revels a genus with tremendous synthesis potential of carbohydrate active enzymes and secondary metabolites.</title>
        <authorList>
            <person name="Sorensen T."/>
        </authorList>
    </citation>
    <scope>NUCLEOTIDE SEQUENCE [LARGE SCALE GENOMIC DNA]</scope>
    <source>
        <strain evidence="2 3">CBS 33761</strain>
    </source>
</reference>
<organism evidence="2 3">
    <name type="scientific">Apiospora rasikravindrae</name>
    <dbReference type="NCBI Taxonomy" id="990691"/>
    <lineage>
        <taxon>Eukaryota</taxon>
        <taxon>Fungi</taxon>
        <taxon>Dikarya</taxon>
        <taxon>Ascomycota</taxon>
        <taxon>Pezizomycotina</taxon>
        <taxon>Sordariomycetes</taxon>
        <taxon>Xylariomycetidae</taxon>
        <taxon>Amphisphaeriales</taxon>
        <taxon>Apiosporaceae</taxon>
        <taxon>Apiospora</taxon>
    </lineage>
</organism>